<protein>
    <submittedName>
        <fullName evidence="1">Uncharacterized protein</fullName>
    </submittedName>
</protein>
<gene>
    <name evidence="1" type="ORF">TNCV_2139421</name>
</gene>
<reference evidence="1" key="1">
    <citation type="submission" date="2020-08" db="EMBL/GenBank/DDBJ databases">
        <title>Multicomponent nature underlies the extraordinary mechanical properties of spider dragline silk.</title>
        <authorList>
            <person name="Kono N."/>
            <person name="Nakamura H."/>
            <person name="Mori M."/>
            <person name="Yoshida Y."/>
            <person name="Ohtoshi R."/>
            <person name="Malay A.D."/>
            <person name="Moran D.A.P."/>
            <person name="Tomita M."/>
            <person name="Numata K."/>
            <person name="Arakawa K."/>
        </authorList>
    </citation>
    <scope>NUCLEOTIDE SEQUENCE</scope>
</reference>
<name>A0A8X6VBY8_TRICX</name>
<evidence type="ECO:0000313" key="2">
    <source>
        <dbReference type="Proteomes" id="UP000887159"/>
    </source>
</evidence>
<evidence type="ECO:0000313" key="1">
    <source>
        <dbReference type="EMBL" id="GFY00545.1"/>
    </source>
</evidence>
<keyword evidence="2" id="KW-1185">Reference proteome</keyword>
<dbReference type="AlphaFoldDB" id="A0A8X6VBY8"/>
<comment type="caution">
    <text evidence="1">The sequence shown here is derived from an EMBL/GenBank/DDBJ whole genome shotgun (WGS) entry which is preliminary data.</text>
</comment>
<sequence>MALRSNGLFASMFDGLVAFVVDRWRGSFARPESPMKEDSIWVPSVLYAAPKGTNTEMGTVGLDPHGPLRH</sequence>
<dbReference type="EMBL" id="BMAU01021221">
    <property type="protein sequence ID" value="GFY00545.1"/>
    <property type="molecule type" value="Genomic_DNA"/>
</dbReference>
<proteinExistence type="predicted"/>
<dbReference type="Proteomes" id="UP000887159">
    <property type="component" value="Unassembled WGS sequence"/>
</dbReference>
<accession>A0A8X6VBY8</accession>
<organism evidence="1 2">
    <name type="scientific">Trichonephila clavipes</name>
    <name type="common">Golden silk orbweaver</name>
    <name type="synonym">Nephila clavipes</name>
    <dbReference type="NCBI Taxonomy" id="2585209"/>
    <lineage>
        <taxon>Eukaryota</taxon>
        <taxon>Metazoa</taxon>
        <taxon>Ecdysozoa</taxon>
        <taxon>Arthropoda</taxon>
        <taxon>Chelicerata</taxon>
        <taxon>Arachnida</taxon>
        <taxon>Araneae</taxon>
        <taxon>Araneomorphae</taxon>
        <taxon>Entelegynae</taxon>
        <taxon>Araneoidea</taxon>
        <taxon>Nephilidae</taxon>
        <taxon>Trichonephila</taxon>
    </lineage>
</organism>